<evidence type="ECO:0000313" key="1">
    <source>
        <dbReference type="EMBL" id="ALI26052.1"/>
    </source>
</evidence>
<evidence type="ECO:0000313" key="4">
    <source>
        <dbReference type="EMBL" id="STZ73154.1"/>
    </source>
</evidence>
<dbReference type="KEGG" id="mft:XA26_22070"/>
<reference evidence="2" key="4">
    <citation type="submission" date="2023-10" db="EMBL/GenBank/DDBJ databases">
        <title>Mycolicibacterium fortuitum clinical isolates causing pulmonary infections in humans.</title>
        <authorList>
            <person name="Mejia-Ponce P.M."/>
            <person name="Zenteno-Cuevas R."/>
            <person name="Licona-Cassani C."/>
        </authorList>
    </citation>
    <scope>NUCLEOTIDE SEQUENCE</scope>
    <source>
        <strain evidence="2">M8</strain>
    </source>
</reference>
<dbReference type="RefSeq" id="WP_003881303.1">
    <property type="nucleotide sequence ID" value="NZ_CP011269.1"/>
</dbReference>
<protein>
    <submittedName>
        <fullName evidence="2">Ferritin-like domain-containing protein</fullName>
    </submittedName>
    <submittedName>
        <fullName evidence="3">Reductase</fullName>
    </submittedName>
</protein>
<reference evidence="1 5" key="1">
    <citation type="journal article" date="2015" name="MBio">
        <title>Enzymatic Degradation of Phenazines Can Generate Energy and Protect Sensitive Organisms from Toxicity.</title>
        <authorList>
            <person name="Costa K.C."/>
            <person name="Bergkessel M."/>
            <person name="Saunders S."/>
            <person name="Korlach J."/>
            <person name="Newman D.K."/>
        </authorList>
    </citation>
    <scope>NUCLEOTIDE SEQUENCE [LARGE SCALE GENOMIC DNA]</scope>
    <source>
        <strain evidence="1 5">CT6</strain>
    </source>
</reference>
<dbReference type="GeneID" id="93412618"/>
<keyword evidence="5" id="KW-1185">Reference proteome</keyword>
<accession>A0A0N9XQL7</accession>
<evidence type="ECO:0000313" key="2">
    <source>
        <dbReference type="EMBL" id="MDV7289671.1"/>
    </source>
</evidence>
<evidence type="ECO:0000313" key="6">
    <source>
        <dbReference type="Proteomes" id="UP000187001"/>
    </source>
</evidence>
<name>A0A0N9XQL7_MYCFO</name>
<dbReference type="InterPro" id="IPR009078">
    <property type="entry name" value="Ferritin-like_SF"/>
</dbReference>
<dbReference type="Proteomes" id="UP000255389">
    <property type="component" value="Unassembled WGS sequence"/>
</dbReference>
<dbReference type="PATRIC" id="fig|1766.6.peg.2194"/>
<reference evidence="4 7" key="3">
    <citation type="submission" date="2018-06" db="EMBL/GenBank/DDBJ databases">
        <authorList>
            <consortium name="Pathogen Informatics"/>
            <person name="Doyle S."/>
        </authorList>
    </citation>
    <scope>NUCLEOTIDE SEQUENCE [LARGE SCALE GENOMIC DNA]</scope>
    <source>
        <strain evidence="4 7">NCTC1542</strain>
    </source>
</reference>
<evidence type="ECO:0000313" key="3">
    <source>
        <dbReference type="EMBL" id="OMC38722.1"/>
    </source>
</evidence>
<dbReference type="Proteomes" id="UP000187001">
    <property type="component" value="Unassembled WGS sequence"/>
</dbReference>
<dbReference type="Proteomes" id="UP000057134">
    <property type="component" value="Chromosome"/>
</dbReference>
<dbReference type="EMBL" id="JAWLVV010000003">
    <property type="protein sequence ID" value="MDV7289671.1"/>
    <property type="molecule type" value="Genomic_DNA"/>
</dbReference>
<gene>
    <name evidence="3" type="ORF">A5742_06055</name>
    <name evidence="4" type="ORF">NCTC1542_00695</name>
    <name evidence="2" type="ORF">R4485_05810</name>
    <name evidence="1" type="ORF">XA26_22070</name>
</gene>
<dbReference type="EMBL" id="UGQY01000001">
    <property type="protein sequence ID" value="STZ73154.1"/>
    <property type="molecule type" value="Genomic_DNA"/>
</dbReference>
<dbReference type="Proteomes" id="UP001186041">
    <property type="component" value="Unassembled WGS sequence"/>
</dbReference>
<proteinExistence type="predicted"/>
<dbReference type="STRING" id="1766.XA26_22070"/>
<evidence type="ECO:0000313" key="7">
    <source>
        <dbReference type="Proteomes" id="UP000255389"/>
    </source>
</evidence>
<dbReference type="EMBL" id="CP011269">
    <property type="protein sequence ID" value="ALI26052.1"/>
    <property type="molecule type" value="Genomic_DNA"/>
</dbReference>
<reference evidence="3 6" key="2">
    <citation type="submission" date="2016-07" db="EMBL/GenBank/DDBJ databases">
        <authorList>
            <person name="Sutton G."/>
            <person name="Brinkac L."/>
            <person name="Sanka R."/>
            <person name="Adams M."/>
            <person name="Lau E."/>
            <person name="Kumar A."/>
            <person name="Macaden R."/>
        </authorList>
    </citation>
    <scope>NUCLEOTIDE SEQUENCE [LARGE SCALE GENOMIC DNA]</scope>
    <source>
        <strain evidence="3 6">GA-0871</strain>
    </source>
</reference>
<evidence type="ECO:0000313" key="5">
    <source>
        <dbReference type="Proteomes" id="UP000057134"/>
    </source>
</evidence>
<dbReference type="SUPFAM" id="SSF47240">
    <property type="entry name" value="Ferritin-like"/>
    <property type="match status" value="1"/>
</dbReference>
<dbReference type="AlphaFoldDB" id="A0A0N9XQL7"/>
<organism evidence="1 5">
    <name type="scientific">Mycolicibacterium fortuitum</name>
    <name type="common">Mycobacterium fortuitum</name>
    <dbReference type="NCBI Taxonomy" id="1766"/>
    <lineage>
        <taxon>Bacteria</taxon>
        <taxon>Bacillati</taxon>
        <taxon>Actinomycetota</taxon>
        <taxon>Actinomycetes</taxon>
        <taxon>Mycobacteriales</taxon>
        <taxon>Mycobacteriaceae</taxon>
        <taxon>Mycolicibacterium</taxon>
    </lineage>
</organism>
<dbReference type="EMBL" id="MBER01000122">
    <property type="protein sequence ID" value="OMC38722.1"/>
    <property type="molecule type" value="Genomic_DNA"/>
</dbReference>
<sequence>MAMDLDNMLQMIKDRQWALVDIDWDAPGAELIEPELHAKLKPFMTDLMWIENVGARGFAALAKKAPNPTLKSIYEHFHAEEQKHANAELALMRRWGMLENDEIPPPNVNVQLVINWLDKHSDGMGLTFLGTVIPMLEVALDGALIKFITDEVKDPVAQEVFKRINSDESRHLAVDFEVMDILGHADMRKLLIELVGGWIKPTFLVGVLSYFPLLNKMRDNIVEMGVNEDRLYQAMRRFQSVGERSEFARRLPMYRIISWQSRKVIDRTSKYHWLADSLVKITGVIPMSLVQNSPTWSQELTYEPVA</sequence>